<accession>F9WMD9</accession>
<keyword evidence="6" id="KW-0472">Membrane</keyword>
<keyword evidence="5" id="KW-0732">Signal</keyword>
<dbReference type="Pfam" id="PF13206">
    <property type="entry name" value="VSG_B"/>
    <property type="match status" value="1"/>
</dbReference>
<feature type="compositionally biased region" description="Basic and acidic residues" evidence="9">
    <location>
        <begin position="370"/>
        <end position="411"/>
    </location>
</feature>
<evidence type="ECO:0000256" key="4">
    <source>
        <dbReference type="ARBA" id="ARBA00022622"/>
    </source>
</evidence>
<keyword evidence="3" id="KW-1003">Cell membrane</keyword>
<dbReference type="GO" id="GO:0005886">
    <property type="term" value="C:plasma membrane"/>
    <property type="evidence" value="ECO:0007669"/>
    <property type="project" value="UniProtKB-SubCell"/>
</dbReference>
<evidence type="ECO:0000256" key="2">
    <source>
        <dbReference type="ARBA" id="ARBA00004609"/>
    </source>
</evidence>
<evidence type="ECO:0000256" key="6">
    <source>
        <dbReference type="ARBA" id="ARBA00023136"/>
    </source>
</evidence>
<dbReference type="Proteomes" id="UP000009027">
    <property type="component" value="Unassembled WGS sequence"/>
</dbReference>
<feature type="compositionally biased region" description="Basic and acidic residues" evidence="9">
    <location>
        <begin position="313"/>
        <end position="326"/>
    </location>
</feature>
<feature type="compositionally biased region" description="Basic and acidic residues" evidence="9">
    <location>
        <begin position="284"/>
        <end position="294"/>
    </location>
</feature>
<comment type="subcellular location">
    <subcellularLocation>
        <location evidence="2">Cell membrane</location>
        <topology evidence="2">Lipid-anchor</topology>
        <topology evidence="2">GPI-anchor</topology>
    </subcellularLocation>
</comment>
<feature type="domain" description="Trypanosome variant surface glycoprotein B-type N-terminal" evidence="10">
    <location>
        <begin position="2"/>
        <end position="183"/>
    </location>
</feature>
<keyword evidence="4" id="KW-0336">GPI-anchor</keyword>
<evidence type="ECO:0000313" key="11">
    <source>
        <dbReference type="EMBL" id="CCD18694.1"/>
    </source>
</evidence>
<dbReference type="VEuPathDB" id="TriTrypDB:TvY486_0014010"/>
<dbReference type="EMBL" id="CAEX01001681">
    <property type="protein sequence ID" value="CCD18694.1"/>
    <property type="molecule type" value="Genomic_DNA"/>
</dbReference>
<protein>
    <recommendedName>
        <fullName evidence="10">Trypanosome variant surface glycoprotein B-type N-terminal domain-containing protein</fullName>
    </recommendedName>
</protein>
<keyword evidence="8" id="KW-0449">Lipoprotein</keyword>
<evidence type="ECO:0000256" key="1">
    <source>
        <dbReference type="ARBA" id="ARBA00002523"/>
    </source>
</evidence>
<feature type="compositionally biased region" description="Basic residues" evidence="9">
    <location>
        <begin position="346"/>
        <end position="369"/>
    </location>
</feature>
<keyword evidence="12" id="KW-1185">Reference proteome</keyword>
<feature type="compositionally biased region" description="Basic and acidic residues" evidence="9">
    <location>
        <begin position="228"/>
        <end position="244"/>
    </location>
</feature>
<organism evidence="11 12">
    <name type="scientific">Trypanosoma vivax (strain Y486)</name>
    <dbReference type="NCBI Taxonomy" id="1055687"/>
    <lineage>
        <taxon>Eukaryota</taxon>
        <taxon>Discoba</taxon>
        <taxon>Euglenozoa</taxon>
        <taxon>Kinetoplastea</taxon>
        <taxon>Metakinetoplastina</taxon>
        <taxon>Trypanosomatida</taxon>
        <taxon>Trypanosomatidae</taxon>
        <taxon>Trypanosoma</taxon>
        <taxon>Duttonella</taxon>
    </lineage>
</organism>
<dbReference type="InterPro" id="IPR025932">
    <property type="entry name" value="Trypano_VSG_B_N_dom"/>
</dbReference>
<name>F9WMD9_TRYVY</name>
<evidence type="ECO:0000256" key="5">
    <source>
        <dbReference type="ARBA" id="ARBA00022729"/>
    </source>
</evidence>
<comment type="function">
    <text evidence="1">VSG forms a coat on the surface of the parasite. The trypanosome evades the immune response of the host by expressing a series of antigenically distinct VSGs from an estimated 1000 VSG genes.</text>
</comment>
<keyword evidence="7" id="KW-0325">Glycoprotein</keyword>
<evidence type="ECO:0000256" key="7">
    <source>
        <dbReference type="ARBA" id="ARBA00023180"/>
    </source>
</evidence>
<feature type="compositionally biased region" description="Polar residues" evidence="9">
    <location>
        <begin position="412"/>
        <end position="427"/>
    </location>
</feature>
<evidence type="ECO:0000313" key="12">
    <source>
        <dbReference type="Proteomes" id="UP000009027"/>
    </source>
</evidence>
<feature type="region of interest" description="Disordered" evidence="9">
    <location>
        <begin position="193"/>
        <end position="262"/>
    </location>
</feature>
<feature type="compositionally biased region" description="Basic residues" evidence="9">
    <location>
        <begin position="295"/>
        <end position="307"/>
    </location>
</feature>
<reference evidence="11 12" key="1">
    <citation type="journal article" date="2012" name="Proc. Natl. Acad. Sci. U.S.A.">
        <title>Antigenic diversity is generated by distinct evolutionary mechanisms in African trypanosome species.</title>
        <authorList>
            <person name="Jackson A.P."/>
            <person name="Berry A."/>
            <person name="Aslett M."/>
            <person name="Allison H.C."/>
            <person name="Burton P."/>
            <person name="Vavrova-Anderson J."/>
            <person name="Brown R."/>
            <person name="Browne H."/>
            <person name="Corton N."/>
            <person name="Hauser H."/>
            <person name="Gamble J."/>
            <person name="Gilderthorp R."/>
            <person name="Marcello L."/>
            <person name="McQuillan J."/>
            <person name="Otto T.D."/>
            <person name="Quail M.A."/>
            <person name="Sanders M.J."/>
            <person name="van Tonder A."/>
            <person name="Ginger M.L."/>
            <person name="Field M.C."/>
            <person name="Barry J.D."/>
            <person name="Hertz-Fowler C."/>
            <person name="Berriman M."/>
        </authorList>
    </citation>
    <scope>NUCLEOTIDE SEQUENCE</scope>
    <source>
        <strain evidence="11 12">Y486</strain>
    </source>
</reference>
<feature type="compositionally biased region" description="Polar residues" evidence="9">
    <location>
        <begin position="245"/>
        <end position="262"/>
    </location>
</feature>
<sequence>MGKDIAAGLMWLCNVNSASGGNGVCGHASNADCPCAPKGANSSTTLASAGNWKALKTPVGASDSEIAVNWDITKKACSVATGTKHNELDNKAEAAAHLEHALRALDTRMHDDGKTSGKNTLCLGITHADGCDGGDNGNACVCYAQTKIAKFAQIPWVKNAMLAAQKLGDAKETLRSMQALQQRAQALALETTWTSARTHPPTHDTRTTARTRSEEGESSTKRKATHTTLDRPEHNAAGATEHRAPTNTRSGTPKQRHAGQNNANSYKALSLCCLGRAWHTGRWQKETREGEPGKEHRRHGKRGRRHSAQNIKHAAEGEAAERDSKIAGRGKTLGGAFAEEKERRRNTGKRHTKKRDKPKPKWGKHRTAPQHKESKVCLHNARCEHRASQTVDLQRRNGRGKEACNLEKDNAHNTSGHTLTQKRGTRT</sequence>
<feature type="compositionally biased region" description="Basic and acidic residues" evidence="9">
    <location>
        <begin position="201"/>
        <end position="220"/>
    </location>
</feature>
<dbReference type="AlphaFoldDB" id="F9WMD9"/>
<gene>
    <name evidence="11" type="ORF">TvY486_0014010</name>
</gene>
<evidence type="ECO:0000256" key="8">
    <source>
        <dbReference type="ARBA" id="ARBA00023288"/>
    </source>
</evidence>
<evidence type="ECO:0000256" key="3">
    <source>
        <dbReference type="ARBA" id="ARBA00022475"/>
    </source>
</evidence>
<feature type="region of interest" description="Disordered" evidence="9">
    <location>
        <begin position="284"/>
        <end position="427"/>
    </location>
</feature>
<evidence type="ECO:0000256" key="9">
    <source>
        <dbReference type="SAM" id="MobiDB-lite"/>
    </source>
</evidence>
<proteinExistence type="predicted"/>
<evidence type="ECO:0000259" key="10">
    <source>
        <dbReference type="Pfam" id="PF13206"/>
    </source>
</evidence>
<dbReference type="GO" id="GO:0098552">
    <property type="term" value="C:side of membrane"/>
    <property type="evidence" value="ECO:0007669"/>
    <property type="project" value="UniProtKB-KW"/>
</dbReference>